<dbReference type="STRING" id="1229727.Ga0080559_TMP2597"/>
<evidence type="ECO:0000313" key="7">
    <source>
        <dbReference type="Proteomes" id="UP000186559"/>
    </source>
</evidence>
<keyword evidence="3" id="KW-0807">Transducer</keyword>
<dbReference type="GO" id="GO:0004888">
    <property type="term" value="F:transmembrane signaling receptor activity"/>
    <property type="evidence" value="ECO:0007669"/>
    <property type="project" value="InterPro"/>
</dbReference>
<accession>A0A1U7D5J8</accession>
<dbReference type="Proteomes" id="UP000186559">
    <property type="component" value="Chromosome"/>
</dbReference>
<dbReference type="Gene3D" id="1.10.287.950">
    <property type="entry name" value="Methyl-accepting chemotaxis protein"/>
    <property type="match status" value="1"/>
</dbReference>
<dbReference type="SMART" id="SM00283">
    <property type="entry name" value="MA"/>
    <property type="match status" value="1"/>
</dbReference>
<dbReference type="SUPFAM" id="SSF58104">
    <property type="entry name" value="Methyl-accepting chemotaxis protein (MCP) signaling domain"/>
    <property type="match status" value="1"/>
</dbReference>
<evidence type="ECO:0000256" key="2">
    <source>
        <dbReference type="ARBA" id="ARBA00029447"/>
    </source>
</evidence>
<evidence type="ECO:0000313" key="6">
    <source>
        <dbReference type="EMBL" id="APX23393.1"/>
    </source>
</evidence>
<evidence type="ECO:0000256" key="4">
    <source>
        <dbReference type="SAM" id="MobiDB-lite"/>
    </source>
</evidence>
<dbReference type="KEGG" id="tpro:Ga0080559_TMP2597"/>
<proteinExistence type="inferred from homology"/>
<organism evidence="6 7">
    <name type="scientific">Salipiger profundus</name>
    <dbReference type="NCBI Taxonomy" id="1229727"/>
    <lineage>
        <taxon>Bacteria</taxon>
        <taxon>Pseudomonadati</taxon>
        <taxon>Pseudomonadota</taxon>
        <taxon>Alphaproteobacteria</taxon>
        <taxon>Rhodobacterales</taxon>
        <taxon>Roseobacteraceae</taxon>
        <taxon>Salipiger</taxon>
    </lineage>
</organism>
<dbReference type="GO" id="GO:0006935">
    <property type="term" value="P:chemotaxis"/>
    <property type="evidence" value="ECO:0007669"/>
    <property type="project" value="UniProtKB-KW"/>
</dbReference>
<dbReference type="InterPro" id="IPR004089">
    <property type="entry name" value="MCPsignal_dom"/>
</dbReference>
<dbReference type="AlphaFoldDB" id="A0A1U7D5J8"/>
<evidence type="ECO:0000259" key="5">
    <source>
        <dbReference type="PROSITE" id="PS50111"/>
    </source>
</evidence>
<dbReference type="Pfam" id="PF00015">
    <property type="entry name" value="MCPsignal"/>
    <property type="match status" value="1"/>
</dbReference>
<feature type="domain" description="Methyl-accepting transducer" evidence="5">
    <location>
        <begin position="183"/>
        <end position="412"/>
    </location>
</feature>
<reference evidence="6 7" key="1">
    <citation type="submission" date="2016-03" db="EMBL/GenBank/DDBJ databases">
        <title>Deep-sea bacteria in the southern Pacific.</title>
        <authorList>
            <person name="Tang K."/>
        </authorList>
    </citation>
    <scope>NUCLEOTIDE SEQUENCE [LARGE SCALE GENOMIC DNA]</scope>
    <source>
        <strain evidence="6 7">JLT2016</strain>
    </source>
</reference>
<keyword evidence="1" id="KW-0145">Chemotaxis</keyword>
<evidence type="ECO:0000256" key="1">
    <source>
        <dbReference type="ARBA" id="ARBA00022500"/>
    </source>
</evidence>
<protein>
    <submittedName>
        <fullName evidence="6">Methyl-accepting chemotaxis protein</fullName>
    </submittedName>
</protein>
<keyword evidence="7" id="KW-1185">Reference proteome</keyword>
<dbReference type="PROSITE" id="PS50111">
    <property type="entry name" value="CHEMOTAXIS_TRANSDUC_2"/>
    <property type="match status" value="1"/>
</dbReference>
<feature type="compositionally biased region" description="Polar residues" evidence="4">
    <location>
        <begin position="210"/>
        <end position="235"/>
    </location>
</feature>
<feature type="compositionally biased region" description="Polar residues" evidence="4">
    <location>
        <begin position="242"/>
        <end position="251"/>
    </location>
</feature>
<dbReference type="PANTHER" id="PTHR43531">
    <property type="entry name" value="PROTEIN ICFG"/>
    <property type="match status" value="1"/>
</dbReference>
<gene>
    <name evidence="6" type="ORF">Ga0080559_TMP2597</name>
</gene>
<dbReference type="InterPro" id="IPR051310">
    <property type="entry name" value="MCP_chemotaxis"/>
</dbReference>
<comment type="similarity">
    <text evidence="2">Belongs to the methyl-accepting chemotaxis (MCP) protein family.</text>
</comment>
<name>A0A1U7D5J8_9RHOB</name>
<feature type="region of interest" description="Disordered" evidence="4">
    <location>
        <begin position="210"/>
        <end position="251"/>
    </location>
</feature>
<dbReference type="InterPro" id="IPR004090">
    <property type="entry name" value="Chemotax_Me-accpt_rcpt"/>
</dbReference>
<dbReference type="PANTHER" id="PTHR43531:SF11">
    <property type="entry name" value="METHYL-ACCEPTING CHEMOTAXIS PROTEIN 3"/>
    <property type="match status" value="1"/>
</dbReference>
<dbReference type="GO" id="GO:0007165">
    <property type="term" value="P:signal transduction"/>
    <property type="evidence" value="ECO:0007669"/>
    <property type="project" value="UniProtKB-KW"/>
</dbReference>
<dbReference type="PRINTS" id="PR00260">
    <property type="entry name" value="CHEMTRNSDUCR"/>
</dbReference>
<dbReference type="EMBL" id="CP014796">
    <property type="protein sequence ID" value="APX23393.1"/>
    <property type="molecule type" value="Genomic_DNA"/>
</dbReference>
<evidence type="ECO:0000256" key="3">
    <source>
        <dbReference type="PROSITE-ProRule" id="PRU00284"/>
    </source>
</evidence>
<dbReference type="RefSeq" id="WP_076623457.1">
    <property type="nucleotide sequence ID" value="NZ_BMEW01000013.1"/>
</dbReference>
<sequence>MHPSFLDRWTPDLKETGAQLYPLIIDAFEPMIRSVYGRAINIAPEDLPDTVVAVEKQKLALILRGEFGAEYEALQQGIIDNLLATGIDWQSYMSGYADYQAGITGLVVDAHGRGRAEPEKKRRARAAPPAEPFDLNAAVLVVQLATTGDSTVTLERFFHDMQREAAGERQRLLDRLFSSIGKRVQELARVSTDMRTTFDALEQRTMSQAASLEENTASMTELSGTVSETASSAQRSAELANAANQQSHSARAELTATQDAITSVVESTANIRNFVDVVDKIALQTKLLALNASVEAARAGDHGRGFGVVATEVRALAEQSSKSAAEVAEVIGDITDKMDRITLQSERLSDTLEALAQGIAQVAETFGAIEAMTRDQSASVQQVGAVQHQLDGITQENASAVNEAAEQVRLLDRIVEEIGGRIGEFQADARVDEVPLSSAA</sequence>
<dbReference type="GO" id="GO:0016020">
    <property type="term" value="C:membrane"/>
    <property type="evidence" value="ECO:0007669"/>
    <property type="project" value="InterPro"/>
</dbReference>